<dbReference type="Proteomes" id="UP000077266">
    <property type="component" value="Unassembled WGS sequence"/>
</dbReference>
<organism evidence="2 3">
    <name type="scientific">Exidia glandulosa HHB12029</name>
    <dbReference type="NCBI Taxonomy" id="1314781"/>
    <lineage>
        <taxon>Eukaryota</taxon>
        <taxon>Fungi</taxon>
        <taxon>Dikarya</taxon>
        <taxon>Basidiomycota</taxon>
        <taxon>Agaricomycotina</taxon>
        <taxon>Agaricomycetes</taxon>
        <taxon>Auriculariales</taxon>
        <taxon>Exidiaceae</taxon>
        <taxon>Exidia</taxon>
    </lineage>
</organism>
<dbReference type="SUPFAM" id="SSF81383">
    <property type="entry name" value="F-box domain"/>
    <property type="match status" value="1"/>
</dbReference>
<dbReference type="PROSITE" id="PS50181">
    <property type="entry name" value="FBOX"/>
    <property type="match status" value="1"/>
</dbReference>
<evidence type="ECO:0000313" key="2">
    <source>
        <dbReference type="EMBL" id="KZV89114.1"/>
    </source>
</evidence>
<dbReference type="Pfam" id="PF12937">
    <property type="entry name" value="F-box-like"/>
    <property type="match status" value="1"/>
</dbReference>
<name>A0A165FJX1_EXIGL</name>
<keyword evidence="3" id="KW-1185">Reference proteome</keyword>
<evidence type="ECO:0000259" key="1">
    <source>
        <dbReference type="PROSITE" id="PS50181"/>
    </source>
</evidence>
<dbReference type="AlphaFoldDB" id="A0A165FJX1"/>
<evidence type="ECO:0000313" key="3">
    <source>
        <dbReference type="Proteomes" id="UP000077266"/>
    </source>
</evidence>
<proteinExistence type="predicted"/>
<dbReference type="InParanoid" id="A0A165FJX1"/>
<dbReference type="InterPro" id="IPR001810">
    <property type="entry name" value="F-box_dom"/>
</dbReference>
<protein>
    <recommendedName>
        <fullName evidence="1">F-box domain-containing protein</fullName>
    </recommendedName>
</protein>
<gene>
    <name evidence="2" type="ORF">EXIGLDRAFT_838735</name>
</gene>
<dbReference type="EMBL" id="KV426081">
    <property type="protein sequence ID" value="KZV89114.1"/>
    <property type="molecule type" value="Genomic_DNA"/>
</dbReference>
<accession>A0A165FJX1</accession>
<dbReference type="Gene3D" id="1.20.1280.50">
    <property type="match status" value="1"/>
</dbReference>
<dbReference type="OrthoDB" id="8757000at2759"/>
<dbReference type="InterPro" id="IPR036047">
    <property type="entry name" value="F-box-like_dom_sf"/>
</dbReference>
<feature type="domain" description="F-box" evidence="1">
    <location>
        <begin position="55"/>
        <end position="102"/>
    </location>
</feature>
<reference evidence="2 3" key="1">
    <citation type="journal article" date="2016" name="Mol. Biol. Evol.">
        <title>Comparative Genomics of Early-Diverging Mushroom-Forming Fungi Provides Insights into the Origins of Lignocellulose Decay Capabilities.</title>
        <authorList>
            <person name="Nagy L.G."/>
            <person name="Riley R."/>
            <person name="Tritt A."/>
            <person name="Adam C."/>
            <person name="Daum C."/>
            <person name="Floudas D."/>
            <person name="Sun H."/>
            <person name="Yadav J.S."/>
            <person name="Pangilinan J."/>
            <person name="Larsson K.H."/>
            <person name="Matsuura K."/>
            <person name="Barry K."/>
            <person name="Labutti K."/>
            <person name="Kuo R."/>
            <person name="Ohm R.A."/>
            <person name="Bhattacharya S.S."/>
            <person name="Shirouzu T."/>
            <person name="Yoshinaga Y."/>
            <person name="Martin F.M."/>
            <person name="Grigoriev I.V."/>
            <person name="Hibbett D.S."/>
        </authorList>
    </citation>
    <scope>NUCLEOTIDE SEQUENCE [LARGE SCALE GENOMIC DNA]</scope>
    <source>
        <strain evidence="2 3">HHB12029</strain>
    </source>
</reference>
<sequence>MHLDPVIRETLAGAVEGALTSLLPSDNVSLSDASSIIYGVVQDTLQRYSRRANNRAAVNNLPAELFIDIVARTSLKDAIAASHVCQFWRQTLLESADLWASLYRPPVQWPHHERNEEVARTFLERTGRAPVTLGLLVRTPTIIDIIDEHLHHASTLDIYIQPSTDQSRREYRVMQPLVYALQCPAPLLEDVHIIHEIGYSGENVAILPRDIFAGNAGRLTTVVLHNVPLPADGPAPAFARLKELALLSRSSAVPSAFEALMSHILEYRSLRHVILLGTLHDPLELLDLAQRRLGGLQLDILEVVYATDARRAFEVLWGDGGLAVRCICAHNTPREDVEWLMSALSAHRTPVSHIRFATMGHMFGGIEIVFSDGHALRTTYNPDRFSEEISIIPSSVYQSLSSLSIHEHMWPSEDAAGLPPAPVLRDLQIFMGTHHNCSYSWDYTGIFQRDTQARKWRVPSLDQLRLSALVRGSAYQPRHIPITVSTRDVVSFIQEALQFSSSRLRGLTLSLVSLYGSDACKAMDELFEVVEEVRTVPPAALQIPKVYRTLDAHVSPWMLQDFAPITRLDDLDLTS</sequence>